<proteinExistence type="predicted"/>
<accession>A0AA88H314</accession>
<name>A0AA88H314_NAELO</name>
<dbReference type="AlphaFoldDB" id="A0AA88H314"/>
<keyword evidence="2" id="KW-1185">Reference proteome</keyword>
<protein>
    <recommendedName>
        <fullName evidence="3">DUF4116 domain-containing protein</fullName>
    </recommendedName>
</protein>
<gene>
    <name evidence="1" type="ORF">C9374_007266</name>
</gene>
<evidence type="ECO:0000313" key="2">
    <source>
        <dbReference type="Proteomes" id="UP000816034"/>
    </source>
</evidence>
<dbReference type="EMBL" id="PYSW02000002">
    <property type="protein sequence ID" value="KAG2393735.1"/>
    <property type="molecule type" value="Genomic_DNA"/>
</dbReference>
<sequence>MNQLCKKFIPLDIACKKAFMGSLTYEEFITLPLFIQQHRSLHKNLLCQHPKKVSFLLFPNRMTTNTTTTDHHHFEILSNNDDMKNYCLNYALVSAFYQNNKYLSNSWHGFHNLMSLKGVFPHTQKLVSDLAKSIDPRLLFNSSFRKFFVELAEVLANIRSTFQNEKELLSYFSMASSSSVNVEYAKCWFFSMPVLMQTSTSSSLKHIQQYSQYLDEDDKKNEFLCTWMIRHHKMYDIIQMSGQNQSRVVLRRWISHNPTLFSSLPKWIQHDKLVALEAVKENPDLIYPILNTELKQDVSIMSVMLKYTPFSKFLQMARSVDGIRDKVVSNKDLLIEVFSKGHEANYGLLEFAPPNIKNDKRMIMACLERFYTKYQSLSDMMKTTQHHISEISNECNKLESFYHAKNNHVLFDREVVETWLKITFPKYLKGANFEKFGNDKQLIMRAIALGEYSIMPYLSQNMQQDFEIVKYIVEKNPKLFPVVSPLVRSDIDCVRKAIHTHVDYFELACEKIRSNKEFIWQYVKEKKRADILKFCHETVFKDTQLLKNIFLLVHETDSSASIGSRRSSFLNDFPDHVFTKLEFLSFIIEKDVSFTQKVSPSLNHELLMKLFLEVFANIETSDCLSMVQQFWQYLPSTLRSKSFFMEFMQHHPQLIIGCPFSNDKDICSVAIKADEKFVIFASIELIMNDENWLLACHKNWKSKLAAVYNKSVGEELKLLLNFSSLTTFYRNKPTSTTLSENTDKHEDTLLTSKTPKKSLSKSISGILNFGISSNEK</sequence>
<organism evidence="1 2">
    <name type="scientific">Naegleria lovaniensis</name>
    <name type="common">Amoeba</name>
    <dbReference type="NCBI Taxonomy" id="51637"/>
    <lineage>
        <taxon>Eukaryota</taxon>
        <taxon>Discoba</taxon>
        <taxon>Heterolobosea</taxon>
        <taxon>Tetramitia</taxon>
        <taxon>Eutetramitia</taxon>
        <taxon>Vahlkampfiidae</taxon>
        <taxon>Naegleria</taxon>
    </lineage>
</organism>
<evidence type="ECO:0000313" key="1">
    <source>
        <dbReference type="EMBL" id="KAG2393735.1"/>
    </source>
</evidence>
<evidence type="ECO:0008006" key="3">
    <source>
        <dbReference type="Google" id="ProtNLM"/>
    </source>
</evidence>
<comment type="caution">
    <text evidence="1">The sequence shown here is derived from an EMBL/GenBank/DDBJ whole genome shotgun (WGS) entry which is preliminary data.</text>
</comment>
<reference evidence="1 2" key="1">
    <citation type="journal article" date="2018" name="BMC Genomics">
        <title>The genome of Naegleria lovaniensis, the basis for a comparative approach to unravel pathogenicity factors of the human pathogenic amoeba N. fowleri.</title>
        <authorList>
            <person name="Liechti N."/>
            <person name="Schurch N."/>
            <person name="Bruggmann R."/>
            <person name="Wittwer M."/>
        </authorList>
    </citation>
    <scope>NUCLEOTIDE SEQUENCE [LARGE SCALE GENOMIC DNA]</scope>
    <source>
        <strain evidence="1 2">ATCC 30569</strain>
    </source>
</reference>
<dbReference type="GeneID" id="68099720"/>
<dbReference type="RefSeq" id="XP_044555629.1">
    <property type="nucleotide sequence ID" value="XM_044697217.1"/>
</dbReference>
<dbReference type="Proteomes" id="UP000816034">
    <property type="component" value="Unassembled WGS sequence"/>
</dbReference>